<feature type="signal peptide" evidence="1">
    <location>
        <begin position="1"/>
        <end position="19"/>
    </location>
</feature>
<feature type="chain" id="PRO_5002952457" evidence="1">
    <location>
        <begin position="20"/>
        <end position="126"/>
    </location>
</feature>
<name>C5LIV5_PERM5</name>
<protein>
    <submittedName>
        <fullName evidence="2">Uncharacterized protein</fullName>
    </submittedName>
</protein>
<organism evidence="3">
    <name type="scientific">Perkinsus marinus (strain ATCC 50983 / TXsc)</name>
    <dbReference type="NCBI Taxonomy" id="423536"/>
    <lineage>
        <taxon>Eukaryota</taxon>
        <taxon>Sar</taxon>
        <taxon>Alveolata</taxon>
        <taxon>Perkinsozoa</taxon>
        <taxon>Perkinsea</taxon>
        <taxon>Perkinsida</taxon>
        <taxon>Perkinsidae</taxon>
        <taxon>Perkinsus</taxon>
    </lineage>
</organism>
<dbReference type="GeneID" id="9047301"/>
<keyword evidence="1" id="KW-0732">Signal</keyword>
<reference evidence="2 3" key="1">
    <citation type="submission" date="2008-07" db="EMBL/GenBank/DDBJ databases">
        <authorList>
            <person name="El-Sayed N."/>
            <person name="Caler E."/>
            <person name="Inman J."/>
            <person name="Amedeo P."/>
            <person name="Hass B."/>
            <person name="Wortman J."/>
        </authorList>
    </citation>
    <scope>NUCLEOTIDE SEQUENCE [LARGE SCALE GENOMIC DNA]</scope>
    <source>
        <strain evidence="3">ATCC 50983 / TXsc</strain>
    </source>
</reference>
<dbReference type="EMBL" id="GG682245">
    <property type="protein sequence ID" value="EER03290.1"/>
    <property type="molecule type" value="Genomic_DNA"/>
</dbReference>
<dbReference type="Proteomes" id="UP000007800">
    <property type="component" value="Unassembled WGS sequence"/>
</dbReference>
<dbReference type="InParanoid" id="C5LIV5"/>
<gene>
    <name evidence="2" type="ORF">Pmar_PMAR000527</name>
</gene>
<evidence type="ECO:0000313" key="2">
    <source>
        <dbReference type="EMBL" id="EER03290.1"/>
    </source>
</evidence>
<dbReference type="AlphaFoldDB" id="C5LIV5"/>
<evidence type="ECO:0000313" key="3">
    <source>
        <dbReference type="Proteomes" id="UP000007800"/>
    </source>
</evidence>
<dbReference type="OrthoDB" id="10611363at2759"/>
<evidence type="ECO:0000256" key="1">
    <source>
        <dbReference type="SAM" id="SignalP"/>
    </source>
</evidence>
<sequence>MPQYFLVFLLLALTGLSDAQLSGKFCGSASTDFGDFEVEITITSQTTADVAAAFGYDGELKRGTAKGVTFVYNPSNGDIKVTDIQKLDDLIGEISAPISGSDLAYLKYLGDSIQIVSLGNFALPRC</sequence>
<proteinExistence type="predicted"/>
<dbReference type="RefSeq" id="XP_002771474.1">
    <property type="nucleotide sequence ID" value="XM_002771428.1"/>
</dbReference>
<keyword evidence="3" id="KW-1185">Reference proteome</keyword>
<accession>C5LIV5</accession>